<dbReference type="Proteomes" id="UP001596425">
    <property type="component" value="Unassembled WGS sequence"/>
</dbReference>
<dbReference type="EMBL" id="JBHSVR010000001">
    <property type="protein sequence ID" value="MFC6635583.1"/>
    <property type="molecule type" value="Genomic_DNA"/>
</dbReference>
<sequence>MNTASNILKWLRALLPIPAALAAWILALIVTLRFDYWRVVNFCPENMREGSDCYTDEWQRWPLWLICGGAALSAVFVVWSAALTASGHRVRVAALAYLIGSSAALVLGGLLGFLLPAATAIAAGAVALWSVARVGKSRKLLECP</sequence>
<feature type="transmembrane region" description="Helical" evidence="1">
    <location>
        <begin position="90"/>
        <end position="107"/>
    </location>
</feature>
<evidence type="ECO:0000256" key="1">
    <source>
        <dbReference type="SAM" id="Phobius"/>
    </source>
</evidence>
<name>A0ABW1YS25_9GAMM</name>
<keyword evidence="3" id="KW-1185">Reference proteome</keyword>
<proteinExistence type="predicted"/>
<keyword evidence="1" id="KW-0812">Transmembrane</keyword>
<organism evidence="2 3">
    <name type="scientific">Microbulbifer taiwanensis</name>
    <dbReference type="NCBI Taxonomy" id="986746"/>
    <lineage>
        <taxon>Bacteria</taxon>
        <taxon>Pseudomonadati</taxon>
        <taxon>Pseudomonadota</taxon>
        <taxon>Gammaproteobacteria</taxon>
        <taxon>Cellvibrionales</taxon>
        <taxon>Microbulbiferaceae</taxon>
        <taxon>Microbulbifer</taxon>
    </lineage>
</organism>
<dbReference type="RefSeq" id="WP_193194580.1">
    <property type="nucleotide sequence ID" value="NZ_JACZFR010000063.1"/>
</dbReference>
<keyword evidence="1" id="KW-0472">Membrane</keyword>
<keyword evidence="1" id="KW-1133">Transmembrane helix</keyword>
<feature type="transmembrane region" description="Helical" evidence="1">
    <location>
        <begin position="61"/>
        <end position="83"/>
    </location>
</feature>
<accession>A0ABW1YS25</accession>
<comment type="caution">
    <text evidence="2">The sequence shown here is derived from an EMBL/GenBank/DDBJ whole genome shotgun (WGS) entry which is preliminary data.</text>
</comment>
<gene>
    <name evidence="2" type="ORF">ACFQBM_20115</name>
</gene>
<feature type="transmembrane region" description="Helical" evidence="1">
    <location>
        <begin position="12"/>
        <end position="32"/>
    </location>
</feature>
<evidence type="ECO:0000313" key="2">
    <source>
        <dbReference type="EMBL" id="MFC6635583.1"/>
    </source>
</evidence>
<evidence type="ECO:0000313" key="3">
    <source>
        <dbReference type="Proteomes" id="UP001596425"/>
    </source>
</evidence>
<protein>
    <submittedName>
        <fullName evidence="2">Uncharacterized protein</fullName>
    </submittedName>
</protein>
<reference evidence="3" key="1">
    <citation type="journal article" date="2019" name="Int. J. Syst. Evol. Microbiol.">
        <title>The Global Catalogue of Microorganisms (GCM) 10K type strain sequencing project: providing services to taxonomists for standard genome sequencing and annotation.</title>
        <authorList>
            <consortium name="The Broad Institute Genomics Platform"/>
            <consortium name="The Broad Institute Genome Sequencing Center for Infectious Disease"/>
            <person name="Wu L."/>
            <person name="Ma J."/>
        </authorList>
    </citation>
    <scope>NUCLEOTIDE SEQUENCE [LARGE SCALE GENOMIC DNA]</scope>
    <source>
        <strain evidence="3">CGMCC 1.13718</strain>
    </source>
</reference>